<gene>
    <name evidence="2" type="ORF">K490DRAFT_55291</name>
</gene>
<name>A0A6A5YFX1_9PEZI</name>
<dbReference type="SUPFAM" id="SSF141571">
    <property type="entry name" value="Pentapeptide repeat-like"/>
    <property type="match status" value="1"/>
</dbReference>
<evidence type="ECO:0000313" key="3">
    <source>
        <dbReference type="Proteomes" id="UP000799776"/>
    </source>
</evidence>
<reference evidence="2" key="1">
    <citation type="journal article" date="2020" name="Stud. Mycol.">
        <title>101 Dothideomycetes genomes: a test case for predicting lifestyles and emergence of pathogens.</title>
        <authorList>
            <person name="Haridas S."/>
            <person name="Albert R."/>
            <person name="Binder M."/>
            <person name="Bloem J."/>
            <person name="Labutti K."/>
            <person name="Salamov A."/>
            <person name="Andreopoulos B."/>
            <person name="Baker S."/>
            <person name="Barry K."/>
            <person name="Bills G."/>
            <person name="Bluhm B."/>
            <person name="Cannon C."/>
            <person name="Castanera R."/>
            <person name="Culley D."/>
            <person name="Daum C."/>
            <person name="Ezra D."/>
            <person name="Gonzalez J."/>
            <person name="Henrissat B."/>
            <person name="Kuo A."/>
            <person name="Liang C."/>
            <person name="Lipzen A."/>
            <person name="Lutzoni F."/>
            <person name="Magnuson J."/>
            <person name="Mondo S."/>
            <person name="Nolan M."/>
            <person name="Ohm R."/>
            <person name="Pangilinan J."/>
            <person name="Park H.-J."/>
            <person name="Ramirez L."/>
            <person name="Alfaro M."/>
            <person name="Sun H."/>
            <person name="Tritt A."/>
            <person name="Yoshinaga Y."/>
            <person name="Zwiers L.-H."/>
            <person name="Turgeon B."/>
            <person name="Goodwin S."/>
            <person name="Spatafora J."/>
            <person name="Crous P."/>
            <person name="Grigoriev I."/>
        </authorList>
    </citation>
    <scope>NUCLEOTIDE SEQUENCE</scope>
    <source>
        <strain evidence="2">CBS 121410</strain>
    </source>
</reference>
<sequence>MAESRPDWDKVSAVARQSMVIPLRQHPLDLPGRGSYTVAPDAIARATGSHPEGGILPSDMSQEKLSDAEYRADFVAAMRHSPNLKTYQAGLRIVGEELMGWPAALAIMPRIMLTKPVHGLVQFSAWVPLEAVIYLRIGKTPKPAIELKQAELNSITFKNFRAGSTTILQSEWTDVAAKRSHMWNVKFKNTVLENVTFDDCLLSYVFFEDCTLKDVRFKDMDWGRCSFRGVTIDRSEISDSFLHRTKWSSIEICSSNVRRMNMENKRLDQIQVIDVNSTNGIADSPKSSNSAGAKRQFEDVEMMEADPMSEAHQPSKLQKTRVTSDSAPVLPLKPRRKRKHIAEPTTTTKVHLSGDDLEALRRTRAERKRYVDVAWSDHLDAPPRPQDELDATLLELPFVCSTPVLTGAKVESNGGGHHSQHTSVDLCSSIPTDKKLCSQCGRSFQTSLLLKRHFGECRQPQNYWGKDRLDSADPSRKQKASYRLWHLDRQEYSQWNPGERKYQRVKLDFAALRQRIFEHVMPKEFILHDALDEDAMLPTSQTSYNLRTSGVTARGITYRVHPVYTEDEGRMAWQKRGLYGILTLNKRLYEEAARTLYSRHWKFLGSPQSISAFCHDRLQFMDRLTKITLHYRFKDGTVAGMDKHIDIRSPKTEELWEWRRAHGILVHKCPKLKSVELVVDEEIWDEAKWSKGVRHVFLDPHGLENSVGDSERRSGLQNTARFCGRSNHRCPPTILNLSIEGCVGVDRLQKQRELQGLMQRVMTYHPFAEKEARPCRCTGRSRKLENACMLEYVKFEPDWQKKGQKGQRK</sequence>
<dbReference type="EMBL" id="ML978714">
    <property type="protein sequence ID" value="KAF2089714.1"/>
    <property type="molecule type" value="Genomic_DNA"/>
</dbReference>
<keyword evidence="3" id="KW-1185">Reference proteome</keyword>
<evidence type="ECO:0000256" key="1">
    <source>
        <dbReference type="SAM" id="MobiDB-lite"/>
    </source>
</evidence>
<accession>A0A6A5YFX1</accession>
<feature type="compositionally biased region" description="Polar residues" evidence="1">
    <location>
        <begin position="315"/>
        <end position="326"/>
    </location>
</feature>
<feature type="region of interest" description="Disordered" evidence="1">
    <location>
        <begin position="305"/>
        <end position="328"/>
    </location>
</feature>
<protein>
    <submittedName>
        <fullName evidence="2">Uncharacterized protein</fullName>
    </submittedName>
</protein>
<dbReference type="AlphaFoldDB" id="A0A6A5YFX1"/>
<proteinExistence type="predicted"/>
<organism evidence="2 3">
    <name type="scientific">Saccharata proteae CBS 121410</name>
    <dbReference type="NCBI Taxonomy" id="1314787"/>
    <lineage>
        <taxon>Eukaryota</taxon>
        <taxon>Fungi</taxon>
        <taxon>Dikarya</taxon>
        <taxon>Ascomycota</taxon>
        <taxon>Pezizomycotina</taxon>
        <taxon>Dothideomycetes</taxon>
        <taxon>Dothideomycetes incertae sedis</taxon>
        <taxon>Botryosphaeriales</taxon>
        <taxon>Saccharataceae</taxon>
        <taxon>Saccharata</taxon>
    </lineage>
</organism>
<dbReference type="Gene3D" id="2.160.20.80">
    <property type="entry name" value="E3 ubiquitin-protein ligase SopA"/>
    <property type="match status" value="1"/>
</dbReference>
<dbReference type="Proteomes" id="UP000799776">
    <property type="component" value="Unassembled WGS sequence"/>
</dbReference>
<evidence type="ECO:0000313" key="2">
    <source>
        <dbReference type="EMBL" id="KAF2089714.1"/>
    </source>
</evidence>
<dbReference type="OrthoDB" id="3940852at2759"/>